<reference evidence="2" key="1">
    <citation type="journal article" date="2014" name="Genome Biol. Evol.">
        <title>Pangenome evidence for extensive interdomain horizontal transfer affecting lineage core and shell genes in uncultured planktonic thaumarchaeota and euryarchaeota.</title>
        <authorList>
            <person name="Deschamps P."/>
            <person name="Zivanovic Y."/>
            <person name="Moreira D."/>
            <person name="Rodriguez-Valera F."/>
            <person name="Lopez-Garcia P."/>
        </authorList>
    </citation>
    <scope>NUCLEOTIDE SEQUENCE</scope>
</reference>
<dbReference type="EMBL" id="KF900837">
    <property type="protein sequence ID" value="AIF08620.1"/>
    <property type="molecule type" value="Genomic_DNA"/>
</dbReference>
<sequence length="185" mass="20960">MSTVSLKRDHDLIEKVIKSMDATVQLLSNGTKIPESILLPVIDFTKNFTDVCHHSKEEKSLFPALEKAGLPSNMGPVAMMLMDHERSREIGTQMEASAKEYLSSGDSTKLISDMKLYVEHITEHLWKENNKLFMMAEARLQYVSEKVDTELNEIEASKLKELGKSREHYEELAETLSKDVTNQGS</sequence>
<dbReference type="AlphaFoldDB" id="A0A075H0E3"/>
<dbReference type="InterPro" id="IPR012312">
    <property type="entry name" value="Hemerythrin-like"/>
</dbReference>
<dbReference type="Gene3D" id="1.20.120.520">
    <property type="entry name" value="nmb1532 protein domain like"/>
    <property type="match status" value="1"/>
</dbReference>
<organism evidence="2">
    <name type="scientific">uncultured marine thaumarchaeote KM3_31_G08</name>
    <dbReference type="NCBI Taxonomy" id="1456121"/>
    <lineage>
        <taxon>Archaea</taxon>
        <taxon>Nitrososphaerota</taxon>
        <taxon>environmental samples</taxon>
    </lineage>
</organism>
<proteinExistence type="predicted"/>
<dbReference type="Pfam" id="PF01814">
    <property type="entry name" value="Hemerythrin"/>
    <property type="match status" value="1"/>
</dbReference>
<dbReference type="PANTHER" id="PTHR39966">
    <property type="entry name" value="BLL2471 PROTEIN-RELATED"/>
    <property type="match status" value="1"/>
</dbReference>
<feature type="domain" description="Hemerythrin-like" evidence="1">
    <location>
        <begin position="6"/>
        <end position="136"/>
    </location>
</feature>
<protein>
    <submittedName>
        <fullName evidence="2">Hemerythrin HHE cation binding domain-containing protein</fullName>
    </submittedName>
</protein>
<name>A0A075H0E3_9ARCH</name>
<dbReference type="GO" id="GO:0005886">
    <property type="term" value="C:plasma membrane"/>
    <property type="evidence" value="ECO:0007669"/>
    <property type="project" value="TreeGrafter"/>
</dbReference>
<evidence type="ECO:0000259" key="1">
    <source>
        <dbReference type="Pfam" id="PF01814"/>
    </source>
</evidence>
<dbReference type="PANTHER" id="PTHR39966:SF1">
    <property type="entry name" value="HEMERYTHRIN-LIKE DOMAIN-CONTAINING PROTEIN"/>
    <property type="match status" value="1"/>
</dbReference>
<evidence type="ECO:0000313" key="2">
    <source>
        <dbReference type="EMBL" id="AIF08620.1"/>
    </source>
</evidence>
<accession>A0A075H0E3</accession>